<evidence type="ECO:0000256" key="4">
    <source>
        <dbReference type="ARBA" id="ARBA00009680"/>
    </source>
</evidence>
<evidence type="ECO:0000256" key="6">
    <source>
        <dbReference type="ARBA" id="ARBA00022884"/>
    </source>
</evidence>
<keyword evidence="11" id="KW-0687">Ribonucleoprotein</keyword>
<dbReference type="InterPro" id="IPR000504">
    <property type="entry name" value="RRM_dom"/>
</dbReference>
<dbReference type="PROSITE" id="PS50102">
    <property type="entry name" value="RRM"/>
    <property type="match status" value="1"/>
</dbReference>
<reference evidence="17" key="1">
    <citation type="submission" date="2020-06" db="EMBL/GenBank/DDBJ databases">
        <title>Genomes of multiple members of Pneumocystis genus reveal paths to human pathogen Pneumocystis jirovecii.</title>
        <authorList>
            <person name="Cisse O.H."/>
            <person name="Ma L."/>
            <person name="Dekker J."/>
            <person name="Khil P."/>
            <person name="Jo J."/>
            <person name="Brenchley J."/>
            <person name="Blair R."/>
            <person name="Pahar B."/>
            <person name="Chabe M."/>
            <person name="Van Rompay K.A."/>
            <person name="Keesler R."/>
            <person name="Sukura A."/>
            <person name="Hirsch V."/>
            <person name="Kutty G."/>
            <person name="Liu Y."/>
            <person name="Peng L."/>
            <person name="Chen J."/>
            <person name="Song J."/>
            <person name="Weissenbacher-Lang C."/>
            <person name="Xu J."/>
            <person name="Upham N.S."/>
            <person name="Stajich J.E."/>
            <person name="Cuomo C.A."/>
            <person name="Cushion M.T."/>
            <person name="Kovacs J.A."/>
        </authorList>
    </citation>
    <scope>NUCLEOTIDE SEQUENCE</scope>
    <source>
        <strain evidence="17">2A</strain>
    </source>
</reference>
<feature type="region of interest" description="Disordered" evidence="14">
    <location>
        <begin position="473"/>
        <end position="495"/>
    </location>
</feature>
<keyword evidence="10 13" id="KW-0539">Nucleus</keyword>
<dbReference type="InterPro" id="IPR029000">
    <property type="entry name" value="Cyclophilin-like_dom_sf"/>
</dbReference>
<accession>A0A899G8T2</accession>
<dbReference type="InterPro" id="IPR012677">
    <property type="entry name" value="Nucleotide-bd_a/b_plait_sf"/>
</dbReference>
<evidence type="ECO:0000313" key="18">
    <source>
        <dbReference type="Proteomes" id="UP000663699"/>
    </source>
</evidence>
<dbReference type="FunFam" id="3.30.70.3370:FF:000001">
    <property type="entry name" value="40S ribosomal protein S24"/>
    <property type="match status" value="1"/>
</dbReference>
<comment type="function">
    <text evidence="2 13">PPIases accelerate the folding of proteins. It catalyzes the cis-trans isomerization of proline imidic peptide bonds in oligopeptides.</text>
</comment>
<comment type="subcellular location">
    <subcellularLocation>
        <location evidence="3 13">Nucleus</location>
    </subcellularLocation>
</comment>
<dbReference type="GO" id="GO:0006412">
    <property type="term" value="P:translation"/>
    <property type="evidence" value="ECO:0007669"/>
    <property type="project" value="InterPro"/>
</dbReference>
<dbReference type="Proteomes" id="UP000663699">
    <property type="component" value="Chromosome 4"/>
</dbReference>
<dbReference type="InterPro" id="IPR002130">
    <property type="entry name" value="Cyclophilin-type_PPIase_dom"/>
</dbReference>
<dbReference type="GO" id="GO:1990904">
    <property type="term" value="C:ribonucleoprotein complex"/>
    <property type="evidence" value="ECO:0007669"/>
    <property type="project" value="UniProtKB-KW"/>
</dbReference>
<dbReference type="SUPFAM" id="SSF54189">
    <property type="entry name" value="Ribosomal proteins S24e, L23 and L15e"/>
    <property type="match status" value="1"/>
</dbReference>
<dbReference type="AlphaFoldDB" id="A0A899G8T2"/>
<evidence type="ECO:0000256" key="9">
    <source>
        <dbReference type="ARBA" id="ARBA00023235"/>
    </source>
</evidence>
<keyword evidence="6 12" id="KW-0694">RNA-binding</keyword>
<keyword evidence="9 13" id="KW-0413">Isomerase</keyword>
<evidence type="ECO:0000256" key="8">
    <source>
        <dbReference type="ARBA" id="ARBA00023110"/>
    </source>
</evidence>
<name>A0A899G8T2_9ASCO</name>
<feature type="domain" description="RRM" evidence="16">
    <location>
        <begin position="227"/>
        <end position="314"/>
    </location>
</feature>
<dbReference type="PANTHER" id="PTHR45843">
    <property type="entry name" value="PEPTIDYL-PROLYL CIS-TRANS ISOMERASE-LIKE 4"/>
    <property type="match status" value="1"/>
</dbReference>
<dbReference type="Pfam" id="PF01282">
    <property type="entry name" value="Ribosomal_S24e"/>
    <property type="match status" value="1"/>
</dbReference>
<dbReference type="PROSITE" id="PS00529">
    <property type="entry name" value="RIBOSOMAL_S24E"/>
    <property type="match status" value="1"/>
</dbReference>
<dbReference type="SUPFAM" id="SSF54928">
    <property type="entry name" value="RNA-binding domain, RBD"/>
    <property type="match status" value="1"/>
</dbReference>
<keyword evidence="18" id="KW-1185">Reference proteome</keyword>
<keyword evidence="7" id="KW-0689">Ribosomal protein</keyword>
<dbReference type="InterPro" id="IPR001976">
    <property type="entry name" value="Ribosomal_eS24"/>
</dbReference>
<dbReference type="InterPro" id="IPR053709">
    <property type="entry name" value="eRP_eS24_sf"/>
</dbReference>
<evidence type="ECO:0000256" key="7">
    <source>
        <dbReference type="ARBA" id="ARBA00022980"/>
    </source>
</evidence>
<evidence type="ECO:0000256" key="14">
    <source>
        <dbReference type="SAM" id="MobiDB-lite"/>
    </source>
</evidence>
<dbReference type="PANTHER" id="PTHR45843:SF1">
    <property type="entry name" value="PEPTIDYL-PROLYL CIS-TRANS ISOMERASE-LIKE 4"/>
    <property type="match status" value="1"/>
</dbReference>
<dbReference type="InterPro" id="IPR012678">
    <property type="entry name" value="Ribosomal_uL23/eL15/eS24_sf"/>
</dbReference>
<protein>
    <recommendedName>
        <fullName evidence="13">Peptidyl-prolyl cis-trans isomerase</fullName>
        <shortName evidence="13">PPIase</shortName>
        <ecNumber evidence="13">5.2.1.8</ecNumber>
    </recommendedName>
</protein>
<feature type="domain" description="PPIase cyclophilin-type" evidence="15">
    <location>
        <begin position="6"/>
        <end position="167"/>
    </location>
</feature>
<dbReference type="SMART" id="SM00360">
    <property type="entry name" value="RRM"/>
    <property type="match status" value="1"/>
</dbReference>
<comment type="catalytic activity">
    <reaction evidence="1 13">
        <text>[protein]-peptidylproline (omega=180) = [protein]-peptidylproline (omega=0)</text>
        <dbReference type="Rhea" id="RHEA:16237"/>
        <dbReference type="Rhea" id="RHEA-COMP:10747"/>
        <dbReference type="Rhea" id="RHEA-COMP:10748"/>
        <dbReference type="ChEBI" id="CHEBI:83833"/>
        <dbReference type="ChEBI" id="CHEBI:83834"/>
        <dbReference type="EC" id="5.2.1.8"/>
    </reaction>
</comment>
<dbReference type="PRINTS" id="PR00153">
    <property type="entry name" value="CSAPPISMRASE"/>
</dbReference>
<sequence length="495" mass="56510">MSVLLETTVGDIVIDLYTKHAPNTSKNFLKLCKVKYYNFSPIYNLQKDFSFQTGDPLGPDGDGGTSIWGLLGGSRFFPAEIDPRLKHKERGTVSMAIANKGVGHSNSGLSGSQFFITLGDNLDYLDGKYTIFGKVAEGFDTLEAINNAYCDSSMRPFKDIRIKHTIILDDPFPDPEGLVEPDKSPLPSKEQLSTVRIGDDEKFDEDLDEAEADKLRREREAKAQALTLEMIGDIPFAEVKPPDHVLFVCKLNSATRDEDLEIISCEIIRDRRSGDSLQYAFIEFEKKEDCEQAYFKMQDVLIDDKRIKVDFSQSVSKLSDLWRITTNQKRKNAAQKSFAGSTYLEKGRAYREYKDDGYNMGGVSTSDLKKIIMSDSITVRTRKFLTNRLLCRRQMVVDVLHPNRPNVSKNDLRERLACMYKTDKNTVQVFGMRTQFGGGKSTGFALIYDNLESMKRFEPKYRLIRIGLEEKADRTSRQQRKQRKNRSKKFRGRLL</sequence>
<dbReference type="InterPro" id="IPR035538">
    <property type="entry name" value="Cyclophilin_PPIL4"/>
</dbReference>
<dbReference type="OrthoDB" id="2083at2759"/>
<evidence type="ECO:0000256" key="3">
    <source>
        <dbReference type="ARBA" id="ARBA00004123"/>
    </source>
</evidence>
<dbReference type="PROSITE" id="PS50072">
    <property type="entry name" value="CSA_PPIASE_2"/>
    <property type="match status" value="1"/>
</dbReference>
<evidence type="ECO:0000313" key="17">
    <source>
        <dbReference type="EMBL" id="QSL64987.1"/>
    </source>
</evidence>
<dbReference type="InterPro" id="IPR018098">
    <property type="entry name" value="Ribosomal_eS24_CS"/>
</dbReference>
<dbReference type="InterPro" id="IPR035542">
    <property type="entry name" value="CRIP"/>
</dbReference>
<proteinExistence type="inferred from homology"/>
<organism evidence="17 18">
    <name type="scientific">Pneumocystis wakefieldiae</name>
    <dbReference type="NCBI Taxonomy" id="38082"/>
    <lineage>
        <taxon>Eukaryota</taxon>
        <taxon>Fungi</taxon>
        <taxon>Dikarya</taxon>
        <taxon>Ascomycota</taxon>
        <taxon>Taphrinomycotina</taxon>
        <taxon>Pneumocystomycetes</taxon>
        <taxon>Pneumocystaceae</taxon>
        <taxon>Pneumocystis</taxon>
    </lineage>
</organism>
<dbReference type="GO" id="GO:0005840">
    <property type="term" value="C:ribosome"/>
    <property type="evidence" value="ECO:0007669"/>
    <property type="project" value="UniProtKB-KW"/>
</dbReference>
<dbReference type="Pfam" id="PF00076">
    <property type="entry name" value="RRM_1"/>
    <property type="match status" value="1"/>
</dbReference>
<dbReference type="EMBL" id="CP054535">
    <property type="protein sequence ID" value="QSL64987.1"/>
    <property type="molecule type" value="Genomic_DNA"/>
</dbReference>
<dbReference type="Pfam" id="PF00160">
    <property type="entry name" value="Pro_isomerase"/>
    <property type="match status" value="1"/>
</dbReference>
<dbReference type="GO" id="GO:0003735">
    <property type="term" value="F:structural constituent of ribosome"/>
    <property type="evidence" value="ECO:0007669"/>
    <property type="project" value="InterPro"/>
</dbReference>
<evidence type="ECO:0000256" key="12">
    <source>
        <dbReference type="PROSITE-ProRule" id="PRU00176"/>
    </source>
</evidence>
<dbReference type="GO" id="GO:0005634">
    <property type="term" value="C:nucleus"/>
    <property type="evidence" value="ECO:0007669"/>
    <property type="project" value="UniProtKB-SubCell"/>
</dbReference>
<dbReference type="Gene3D" id="3.30.70.330">
    <property type="match status" value="1"/>
</dbReference>
<dbReference type="GO" id="GO:0003755">
    <property type="term" value="F:peptidyl-prolyl cis-trans isomerase activity"/>
    <property type="evidence" value="ECO:0007669"/>
    <property type="project" value="UniProtKB-UniRule"/>
</dbReference>
<evidence type="ECO:0000256" key="11">
    <source>
        <dbReference type="ARBA" id="ARBA00023274"/>
    </source>
</evidence>
<evidence type="ECO:0000259" key="15">
    <source>
        <dbReference type="PROSITE" id="PS50072"/>
    </source>
</evidence>
<evidence type="ECO:0000256" key="5">
    <source>
        <dbReference type="ARBA" id="ARBA00010739"/>
    </source>
</evidence>
<gene>
    <name evidence="17" type="ORF">MERGE_002291</name>
</gene>
<dbReference type="GO" id="GO:0003723">
    <property type="term" value="F:RNA binding"/>
    <property type="evidence" value="ECO:0007669"/>
    <property type="project" value="UniProtKB-UniRule"/>
</dbReference>
<dbReference type="SUPFAM" id="SSF50891">
    <property type="entry name" value="Cyclophilin-like"/>
    <property type="match status" value="1"/>
</dbReference>
<dbReference type="InterPro" id="IPR035979">
    <property type="entry name" value="RBD_domain_sf"/>
</dbReference>
<dbReference type="EC" id="5.2.1.8" evidence="13"/>
<evidence type="ECO:0000256" key="13">
    <source>
        <dbReference type="RuleBase" id="RU365081"/>
    </source>
</evidence>
<dbReference type="FunFam" id="2.40.100.10:FF:000015">
    <property type="entry name" value="Peptidyl-prolyl cis-trans isomerase"/>
    <property type="match status" value="1"/>
</dbReference>
<evidence type="ECO:0000259" key="16">
    <source>
        <dbReference type="PROSITE" id="PS50102"/>
    </source>
</evidence>
<evidence type="ECO:0000256" key="1">
    <source>
        <dbReference type="ARBA" id="ARBA00000971"/>
    </source>
</evidence>
<dbReference type="Gene3D" id="3.30.70.3370">
    <property type="match status" value="1"/>
</dbReference>
<keyword evidence="8 13" id="KW-0697">Rotamase</keyword>
<feature type="compositionally biased region" description="Basic residues" evidence="14">
    <location>
        <begin position="477"/>
        <end position="495"/>
    </location>
</feature>
<dbReference type="HAMAP" id="MF_00545">
    <property type="entry name" value="Ribosomal_eS24"/>
    <property type="match status" value="1"/>
</dbReference>
<comment type="similarity">
    <text evidence="4">Belongs to the eukaryotic ribosomal protein eS24 family.</text>
</comment>
<evidence type="ECO:0000256" key="2">
    <source>
        <dbReference type="ARBA" id="ARBA00002388"/>
    </source>
</evidence>
<dbReference type="CDD" id="cd12235">
    <property type="entry name" value="RRM_PPIL4"/>
    <property type="match status" value="1"/>
</dbReference>
<evidence type="ECO:0000256" key="10">
    <source>
        <dbReference type="ARBA" id="ARBA00023242"/>
    </source>
</evidence>
<dbReference type="Gene3D" id="2.40.100.10">
    <property type="entry name" value="Cyclophilin-like"/>
    <property type="match status" value="1"/>
</dbReference>
<dbReference type="CDD" id="cd01921">
    <property type="entry name" value="cyclophilin_RRM"/>
    <property type="match status" value="1"/>
</dbReference>
<comment type="similarity">
    <text evidence="5 13">Belongs to the cyclophilin-type PPIase family. PPIL4 subfamily.</text>
</comment>